<protein>
    <submittedName>
        <fullName evidence="1">Uncharacterized protein</fullName>
    </submittedName>
</protein>
<dbReference type="AlphaFoldDB" id="A0A6A8MEH1"/>
<dbReference type="EMBL" id="VUMX01000013">
    <property type="protein sequence ID" value="MST87188.1"/>
    <property type="molecule type" value="Genomic_DNA"/>
</dbReference>
<organism evidence="1 2">
    <name type="scientific">Lactobacillus porci</name>
    <dbReference type="NCBI Taxonomy" id="2012477"/>
    <lineage>
        <taxon>Bacteria</taxon>
        <taxon>Bacillati</taxon>
        <taxon>Bacillota</taxon>
        <taxon>Bacilli</taxon>
        <taxon>Lactobacillales</taxon>
        <taxon>Lactobacillaceae</taxon>
        <taxon>Lactobacillus</taxon>
    </lineage>
</organism>
<proteinExistence type="predicted"/>
<gene>
    <name evidence="1" type="ORF">FYJ62_05940</name>
</gene>
<reference evidence="1 2" key="1">
    <citation type="submission" date="2019-08" db="EMBL/GenBank/DDBJ databases">
        <title>In-depth cultivation of the pig gut microbiome towards novel bacterial diversity and tailored functional studies.</title>
        <authorList>
            <person name="Wylensek D."/>
            <person name="Hitch T.C.A."/>
            <person name="Clavel T."/>
        </authorList>
    </citation>
    <scope>NUCLEOTIDE SEQUENCE [LARGE SCALE GENOMIC DNA]</scope>
    <source>
        <strain evidence="1 2">Bifido-178-WT-2B</strain>
    </source>
</reference>
<accession>A0A6A8MEH1</accession>
<comment type="caution">
    <text evidence="1">The sequence shown here is derived from an EMBL/GenBank/DDBJ whole genome shotgun (WGS) entry which is preliminary data.</text>
</comment>
<sequence>MFYHKRNERVLWRSSIGNDKVITISKKLPRDGSEPVHHHHHLKLECLLALGAAALLIHHLKE</sequence>
<evidence type="ECO:0000313" key="2">
    <source>
        <dbReference type="Proteomes" id="UP000438120"/>
    </source>
</evidence>
<evidence type="ECO:0000313" key="1">
    <source>
        <dbReference type="EMBL" id="MST87188.1"/>
    </source>
</evidence>
<dbReference type="Proteomes" id="UP000438120">
    <property type="component" value="Unassembled WGS sequence"/>
</dbReference>
<name>A0A6A8MEH1_9LACO</name>
<keyword evidence="2" id="KW-1185">Reference proteome</keyword>
<dbReference type="RefSeq" id="WP_154548732.1">
    <property type="nucleotide sequence ID" value="NZ_VUMX01000013.1"/>
</dbReference>